<dbReference type="STRING" id="407022.SAMN05661044_00695"/>
<dbReference type="SUPFAM" id="SSF49303">
    <property type="entry name" value="beta-Galactosidase/glucuronidase domain"/>
    <property type="match status" value="1"/>
</dbReference>
<dbReference type="AlphaFoldDB" id="A0A1H7IGV2"/>
<dbReference type="PANTHER" id="PTHR42732:SF2">
    <property type="entry name" value="BETA-MANNOSIDASE"/>
    <property type="match status" value="1"/>
</dbReference>
<evidence type="ECO:0000313" key="8">
    <source>
        <dbReference type="Proteomes" id="UP000199421"/>
    </source>
</evidence>
<dbReference type="Pfam" id="PF02837">
    <property type="entry name" value="Glyco_hydro_2_N"/>
    <property type="match status" value="1"/>
</dbReference>
<reference evidence="8" key="1">
    <citation type="submission" date="2016-10" db="EMBL/GenBank/DDBJ databases">
        <authorList>
            <person name="Varghese N."/>
            <person name="Submissions S."/>
        </authorList>
    </citation>
    <scope>NUCLEOTIDE SEQUENCE [LARGE SCALE GENOMIC DNA]</scope>
    <source>
        <strain evidence="8">DSM 18733</strain>
    </source>
</reference>
<dbReference type="InterPro" id="IPR013783">
    <property type="entry name" value="Ig-like_fold"/>
</dbReference>
<evidence type="ECO:0000256" key="3">
    <source>
        <dbReference type="ARBA" id="ARBA00023295"/>
    </source>
</evidence>
<evidence type="ECO:0000259" key="5">
    <source>
        <dbReference type="Pfam" id="PF02836"/>
    </source>
</evidence>
<evidence type="ECO:0000256" key="2">
    <source>
        <dbReference type="ARBA" id="ARBA00022801"/>
    </source>
</evidence>
<dbReference type="Pfam" id="PF00703">
    <property type="entry name" value="Glyco_hydro_2"/>
    <property type="match status" value="1"/>
</dbReference>
<comment type="similarity">
    <text evidence="1">Belongs to the glycosyl hydrolase 2 family.</text>
</comment>
<dbReference type="InterPro" id="IPR006104">
    <property type="entry name" value="Glyco_hydro_2_N"/>
</dbReference>
<protein>
    <submittedName>
        <fullName evidence="7">Beta-galactosidase/beta-glucuronidase</fullName>
    </submittedName>
</protein>
<dbReference type="Gene3D" id="2.60.40.10">
    <property type="entry name" value="Immunoglobulins"/>
    <property type="match status" value="1"/>
</dbReference>
<gene>
    <name evidence="7" type="ORF">SAMN05661044_00695</name>
</gene>
<evidence type="ECO:0000256" key="1">
    <source>
        <dbReference type="ARBA" id="ARBA00007401"/>
    </source>
</evidence>
<dbReference type="GO" id="GO:0005975">
    <property type="term" value="P:carbohydrate metabolic process"/>
    <property type="evidence" value="ECO:0007669"/>
    <property type="project" value="InterPro"/>
</dbReference>
<proteinExistence type="inferred from homology"/>
<dbReference type="InterPro" id="IPR008979">
    <property type="entry name" value="Galactose-bd-like_sf"/>
</dbReference>
<dbReference type="InterPro" id="IPR051913">
    <property type="entry name" value="GH2_Domain-Containing"/>
</dbReference>
<dbReference type="EMBL" id="FOAF01000001">
    <property type="protein sequence ID" value="SEK61554.1"/>
    <property type="molecule type" value="Genomic_DNA"/>
</dbReference>
<name>A0A1H7IGV2_OLID1</name>
<dbReference type="SUPFAM" id="SSF49785">
    <property type="entry name" value="Galactose-binding domain-like"/>
    <property type="match status" value="1"/>
</dbReference>
<keyword evidence="2" id="KW-0378">Hydrolase</keyword>
<accession>A0A1H7IGV2</accession>
<dbReference type="InterPro" id="IPR006103">
    <property type="entry name" value="Glyco_hydro_2_cat"/>
</dbReference>
<dbReference type="InterPro" id="IPR017853">
    <property type="entry name" value="GH"/>
</dbReference>
<evidence type="ECO:0000259" key="4">
    <source>
        <dbReference type="Pfam" id="PF00703"/>
    </source>
</evidence>
<dbReference type="Gene3D" id="3.20.20.80">
    <property type="entry name" value="Glycosidases"/>
    <property type="match status" value="1"/>
</dbReference>
<feature type="domain" description="Glycoside hydrolase family 2 immunoglobulin-like beta-sandwich" evidence="4">
    <location>
        <begin position="225"/>
        <end position="329"/>
    </location>
</feature>
<keyword evidence="8" id="KW-1185">Reference proteome</keyword>
<dbReference type="Proteomes" id="UP000199421">
    <property type="component" value="Unassembled WGS sequence"/>
</dbReference>
<evidence type="ECO:0000259" key="6">
    <source>
        <dbReference type="Pfam" id="PF02837"/>
    </source>
</evidence>
<feature type="domain" description="Glycosyl hydrolases family 2 sugar binding" evidence="6">
    <location>
        <begin position="96"/>
        <end position="190"/>
    </location>
</feature>
<dbReference type="InterPro" id="IPR006102">
    <property type="entry name" value="Ig-like_GH2"/>
</dbReference>
<organism evidence="7 8">
    <name type="scientific">Olivibacter domesticus</name>
    <name type="common">Pseudosphingobacterium domesticum</name>
    <dbReference type="NCBI Taxonomy" id="407022"/>
    <lineage>
        <taxon>Bacteria</taxon>
        <taxon>Pseudomonadati</taxon>
        <taxon>Bacteroidota</taxon>
        <taxon>Sphingobacteriia</taxon>
        <taxon>Sphingobacteriales</taxon>
        <taxon>Sphingobacteriaceae</taxon>
        <taxon>Olivibacter</taxon>
    </lineage>
</organism>
<dbReference type="SUPFAM" id="SSF51445">
    <property type="entry name" value="(Trans)glycosidases"/>
    <property type="match status" value="1"/>
</dbReference>
<dbReference type="GO" id="GO:0004553">
    <property type="term" value="F:hydrolase activity, hydrolyzing O-glycosyl compounds"/>
    <property type="evidence" value="ECO:0007669"/>
    <property type="project" value="InterPro"/>
</dbReference>
<dbReference type="InterPro" id="IPR036156">
    <property type="entry name" value="Beta-gal/glucu_dom_sf"/>
</dbReference>
<feature type="domain" description="Glycoside hydrolase family 2 catalytic" evidence="5">
    <location>
        <begin position="372"/>
        <end position="489"/>
    </location>
</feature>
<dbReference type="PANTHER" id="PTHR42732">
    <property type="entry name" value="BETA-GALACTOSIDASE"/>
    <property type="match status" value="1"/>
</dbReference>
<dbReference type="Gene3D" id="2.60.120.260">
    <property type="entry name" value="Galactose-binding domain-like"/>
    <property type="match status" value="1"/>
</dbReference>
<dbReference type="RefSeq" id="WP_093318346.1">
    <property type="nucleotide sequence ID" value="NZ_FOAF01000001.1"/>
</dbReference>
<dbReference type="Pfam" id="PF02836">
    <property type="entry name" value="Glyco_hydro_2_C"/>
    <property type="match status" value="1"/>
</dbReference>
<dbReference type="OrthoDB" id="9801077at2"/>
<sequence>MEIALKNKSLIGEFITSITFMFLLSPVGYAQQQWKMQALQMQSKWSKEVDIEHPHNVYPRPQMIRSDWYNLNGLWDYTITKFSSPLPTNYSGKVLVPYPIESALSGVKKSLLPDEILWYRQSFNMSKIKFNKRLLIHFGAVDYKATVYINNKEVGSHEGGYTNFSFDITNYIMEGENEIIVKVLDPTDAGVGPHGKQVLRPENIYYTATSGIWQSVWMEFIPEISISSLKIKPDVDNSKLYLQVNLMGKANDYSLEAIAKASGKLVCKHSSGTSRITTNKDTSYSSSFSLPIKNMHLWSPNDPYLYDLKIRLLYKGELVDEVESYFGMRKVEIKKDSSGIDRIFLNNTYTFNLGTLDQGYWPEGLYTAPTDEALAYDIKIIKEMGFNTIRKHIKVEPARWYYYADYYGILVWQDFVNPNQGLPPGAKQAFEKQTKETIDQLFNYPCITTWVLFNERWGAYDQQRLTEWIKKNDSTRLINGHSGEMLYVNEQLRQPSENPYASSDMADVHSYPNPMNAPYLPNKARVLGEFGGIGVPVPGHQWDDLTGWGYIQATPKELLSKYEHFIKLLGTLEKKGLTASIYTQPFDVEGEENGLLTYDRSIIKIPIKRLRQLHATLTNLDTSSIDISKLVLPKTLDINDTDERFPHLLQEFKSGRQDSCFLRRLVLMALRLKDQENATLVGNQYLNSLTNVFLKDNLNFIQHITSTSRDSGFKMFSTDSIKISKIIGRASVISTLKKVIISEEISPFLNNLSDSTREIINHNIQQKYSEFGRQLLNEELLGHYWNVKDWDNFSKYYVIYFGESKHKSKYNINNASWQLFQHCNDHRVLHFAAEIAKYNIERFDKSPNSLDTYANILYKIGKSQEALKWQEKAVVASNNNKKILNNYNKMKKGEPTWSK</sequence>
<keyword evidence="3" id="KW-0326">Glycosidase</keyword>
<evidence type="ECO:0000313" key="7">
    <source>
        <dbReference type="EMBL" id="SEK61554.1"/>
    </source>
</evidence>